<keyword evidence="3" id="KW-0067">ATP-binding</keyword>
<evidence type="ECO:0000313" key="5">
    <source>
        <dbReference type="EMBL" id="EQD79093.1"/>
    </source>
</evidence>
<dbReference type="GO" id="GO:0003723">
    <property type="term" value="F:RNA binding"/>
    <property type="evidence" value="ECO:0007669"/>
    <property type="project" value="InterPro"/>
</dbReference>
<evidence type="ECO:0000256" key="3">
    <source>
        <dbReference type="ARBA" id="ARBA00022840"/>
    </source>
</evidence>
<dbReference type="InterPro" id="IPR048833">
    <property type="entry name" value="CAA_C"/>
</dbReference>
<evidence type="ECO:0000256" key="1">
    <source>
        <dbReference type="ARBA" id="ARBA00022679"/>
    </source>
</evidence>
<sequence>MAARGTHVTVVGLARPERVVDDTLYPQVRKAERAVAEEAHRADFVVLGSAAAVDPERVLLLVEVTHGRRAAVRPQDGPPAGLDRVAQYLEKWGAPDAPVLQGPYVRADGSLAVETRRTERDLESVLQSALPKMSLGKDLAVAHGPAAEVCDLAAAPESPALARARDELLAKRLPWLAPAPPVD</sequence>
<keyword evidence="1 5" id="KW-0808">Transferase</keyword>
<dbReference type="GO" id="GO:0001680">
    <property type="term" value="P:tRNA 3'-terminal CCA addition"/>
    <property type="evidence" value="ECO:0007669"/>
    <property type="project" value="InterPro"/>
</dbReference>
<feature type="domain" description="CCA-adding enzyme C-terminal" evidence="4">
    <location>
        <begin position="4"/>
        <end position="140"/>
    </location>
</feature>
<dbReference type="SUPFAM" id="SSF55003">
    <property type="entry name" value="PAP/Archaeal CCA-adding enzyme, C-terminal domain"/>
    <property type="match status" value="1"/>
</dbReference>
<evidence type="ECO:0000256" key="2">
    <source>
        <dbReference type="ARBA" id="ARBA00022741"/>
    </source>
</evidence>
<name>T1CCK8_9ZZZZ</name>
<dbReference type="InterPro" id="IPR008229">
    <property type="entry name" value="CCA-adding_arc"/>
</dbReference>
<dbReference type="PANTHER" id="PTHR39643:SF1">
    <property type="entry name" value="CCA-ADDING ENZYME"/>
    <property type="match status" value="1"/>
</dbReference>
<dbReference type="Pfam" id="PF21133">
    <property type="entry name" value="CAA_C"/>
    <property type="match status" value="1"/>
</dbReference>
<evidence type="ECO:0000259" key="4">
    <source>
        <dbReference type="Pfam" id="PF21133"/>
    </source>
</evidence>
<dbReference type="Gene3D" id="3.30.70.1550">
    <property type="entry name" value="Archaeal tRNA CCA-adding enzyme catalytic domain"/>
    <property type="match status" value="1"/>
</dbReference>
<accession>T1CCK8</accession>
<gene>
    <name evidence="5" type="ORF">B1B_00379</name>
</gene>
<dbReference type="GO" id="GO:0005524">
    <property type="term" value="F:ATP binding"/>
    <property type="evidence" value="ECO:0007669"/>
    <property type="project" value="UniProtKB-KW"/>
</dbReference>
<organism evidence="5">
    <name type="scientific">mine drainage metagenome</name>
    <dbReference type="NCBI Taxonomy" id="410659"/>
    <lineage>
        <taxon>unclassified sequences</taxon>
        <taxon>metagenomes</taxon>
        <taxon>ecological metagenomes</taxon>
    </lineage>
</organism>
<dbReference type="InterPro" id="IPR011068">
    <property type="entry name" value="NuclTrfase_I-like_C"/>
</dbReference>
<comment type="caution">
    <text evidence="5">The sequence shown here is derived from an EMBL/GenBank/DDBJ whole genome shotgun (WGS) entry which is preliminary data.</text>
</comment>
<dbReference type="GO" id="GO:0004810">
    <property type="term" value="F:CCA tRNA nucleotidyltransferase activity"/>
    <property type="evidence" value="ECO:0007669"/>
    <property type="project" value="InterPro"/>
</dbReference>
<protein>
    <submittedName>
        <fullName evidence="5">tRNA nucleotidyltransferase</fullName>
    </submittedName>
</protein>
<dbReference type="PANTHER" id="PTHR39643">
    <property type="entry name" value="CCA-ADDING ENZYME"/>
    <property type="match status" value="1"/>
</dbReference>
<reference evidence="5" key="1">
    <citation type="submission" date="2013-08" db="EMBL/GenBank/DDBJ databases">
        <authorList>
            <person name="Mendez C."/>
            <person name="Richter M."/>
            <person name="Ferrer M."/>
            <person name="Sanchez J."/>
        </authorList>
    </citation>
    <scope>NUCLEOTIDE SEQUENCE</scope>
</reference>
<dbReference type="AlphaFoldDB" id="T1CCK8"/>
<keyword evidence="2" id="KW-0547">Nucleotide-binding</keyword>
<dbReference type="EMBL" id="AUZY01000289">
    <property type="protein sequence ID" value="EQD79093.1"/>
    <property type="molecule type" value="Genomic_DNA"/>
</dbReference>
<proteinExistence type="predicted"/>
<reference evidence="5" key="2">
    <citation type="journal article" date="2014" name="ISME J.">
        <title>Microbial stratification in low pH oxic and suboxic macroscopic growths along an acid mine drainage.</title>
        <authorList>
            <person name="Mendez-Garcia C."/>
            <person name="Mesa V."/>
            <person name="Sprenger R.R."/>
            <person name="Richter M."/>
            <person name="Diez M.S."/>
            <person name="Solano J."/>
            <person name="Bargiela R."/>
            <person name="Golyshina O.V."/>
            <person name="Manteca A."/>
            <person name="Ramos J.L."/>
            <person name="Gallego J.R."/>
            <person name="Llorente I."/>
            <person name="Martins Dos Santos V.A."/>
            <person name="Jensen O.N."/>
            <person name="Pelaez A.I."/>
            <person name="Sanchez J."/>
            <person name="Ferrer M."/>
        </authorList>
    </citation>
    <scope>NUCLEOTIDE SEQUENCE</scope>
</reference>
<dbReference type="Gene3D" id="3.30.70.590">
    <property type="entry name" value="Poly(A) polymerase predicted RNA binding domain"/>
    <property type="match status" value="1"/>
</dbReference>